<gene>
    <name evidence="3" type="ORF">EZE20_08365</name>
    <name evidence="2" type="ORF">EZE20_21725</name>
</gene>
<dbReference type="EMBL" id="SMJU01000004">
    <property type="protein sequence ID" value="TDB67117.1"/>
    <property type="molecule type" value="Genomic_DNA"/>
</dbReference>
<feature type="domain" description="DUF6876" evidence="1">
    <location>
        <begin position="7"/>
        <end position="119"/>
    </location>
</feature>
<dbReference type="Pfam" id="PF21781">
    <property type="entry name" value="DUF6876"/>
    <property type="match status" value="1"/>
</dbReference>
<dbReference type="AlphaFoldDB" id="A0A4R4KGE5"/>
<dbReference type="InterPro" id="IPR049241">
    <property type="entry name" value="DUF6876"/>
</dbReference>
<evidence type="ECO:0000313" key="2">
    <source>
        <dbReference type="EMBL" id="TDB60093.1"/>
    </source>
</evidence>
<name>A0A4R4KGE5_9BACT</name>
<evidence type="ECO:0000313" key="3">
    <source>
        <dbReference type="EMBL" id="TDB67117.1"/>
    </source>
</evidence>
<evidence type="ECO:0000313" key="4">
    <source>
        <dbReference type="Proteomes" id="UP000295706"/>
    </source>
</evidence>
<organism evidence="3 4">
    <name type="scientific">Arundinibacter roseus</name>
    <dbReference type="NCBI Taxonomy" id="2070510"/>
    <lineage>
        <taxon>Bacteria</taxon>
        <taxon>Pseudomonadati</taxon>
        <taxon>Bacteroidota</taxon>
        <taxon>Cytophagia</taxon>
        <taxon>Cytophagales</taxon>
        <taxon>Spirosomataceae</taxon>
        <taxon>Arundinibacter</taxon>
    </lineage>
</organism>
<evidence type="ECO:0000259" key="1">
    <source>
        <dbReference type="Pfam" id="PF21781"/>
    </source>
</evidence>
<reference evidence="3 4" key="1">
    <citation type="submission" date="2019-02" db="EMBL/GenBank/DDBJ databases">
        <title>Arundinibacter roseus gen. nov., sp. nov., a new member of the family Cytophagaceae.</title>
        <authorList>
            <person name="Szuroczki S."/>
            <person name="Khayer B."/>
            <person name="Sproer C."/>
            <person name="Toumi M."/>
            <person name="Szabo A."/>
            <person name="Felfoldi T."/>
            <person name="Schumann P."/>
            <person name="Toth E."/>
        </authorList>
    </citation>
    <scope>NUCLEOTIDE SEQUENCE [LARGE SCALE GENOMIC DNA]</scope>
    <source>
        <strain evidence="3 4">DMA-k-7a</strain>
    </source>
</reference>
<proteinExistence type="predicted"/>
<dbReference type="EMBL" id="SMJU01000018">
    <property type="protein sequence ID" value="TDB60093.1"/>
    <property type="molecule type" value="Genomic_DNA"/>
</dbReference>
<keyword evidence="4" id="KW-1185">Reference proteome</keyword>
<dbReference type="RefSeq" id="WP_132116440.1">
    <property type="nucleotide sequence ID" value="NZ_SMJU01000004.1"/>
</dbReference>
<sequence>MEVQFDLNERYQQYCGTENLYQHWLPGMWFTDGAKAVAEEQQCFWLLDIIASHQLTQGVVGNYFQVWKLLRQKQGEFEVRCDDGNGKTLVSQCVWSPHFDHDLLTLWCVDGIMMVPSEY</sequence>
<dbReference type="Proteomes" id="UP000295706">
    <property type="component" value="Unassembled WGS sequence"/>
</dbReference>
<accession>A0A4R4KGE5</accession>
<dbReference type="OrthoDB" id="1255124at2"/>
<comment type="caution">
    <text evidence="3">The sequence shown here is derived from an EMBL/GenBank/DDBJ whole genome shotgun (WGS) entry which is preliminary data.</text>
</comment>
<protein>
    <recommendedName>
        <fullName evidence="1">DUF6876 domain-containing protein</fullName>
    </recommendedName>
</protein>